<feature type="compositionally biased region" description="Low complexity" evidence="1">
    <location>
        <begin position="310"/>
        <end position="320"/>
    </location>
</feature>
<gene>
    <name evidence="2" type="ORF">OHC33_004972</name>
</gene>
<feature type="compositionally biased region" description="Polar residues" evidence="1">
    <location>
        <begin position="343"/>
        <end position="361"/>
    </location>
</feature>
<proteinExistence type="predicted"/>
<dbReference type="AlphaFoldDB" id="A0AAN8EEG6"/>
<name>A0AAN8EEG6_9EURO</name>
<accession>A0AAN8EEG6</accession>
<dbReference type="InterPro" id="IPR012677">
    <property type="entry name" value="Nucleotide-bd_a/b_plait_sf"/>
</dbReference>
<dbReference type="Proteomes" id="UP001316803">
    <property type="component" value="Unassembled WGS sequence"/>
</dbReference>
<sequence>MEIHSVLPEERARNEKGETLPWGYRYADSSKNPRQPEESGPFGRNRSIRYTSSSYSGRRTSTRAGTTPSRTKENSAVSDFSRLFAKEQATRAETASVPLQSETSAETVVVEKVPTECLLYGYRDKNSEWKVISRYERIVQPSIICEDYPREDPMLFTSSNSPMGFNRSNITVHQNLSREALAKSRVYKGGNHWIKITFDSWEAAERACFYSPVEIDGCLVSCEMWSGRGPLVDAPVPKDGVGGGAVGGLISSRKPKTMGPTLGGKASAVAGFEQAMAGTLPRSHTMPDGQFGQPRGVGTRDDMDVDEVAVESSTASSATAMSPPLASGLSVPQQSGAGLRSRSVPNLPSQNASADPSQSVSKIRGVRKVALRPVHEALPPQQSFVERVLRSLPVVSWALGFTTPVKKDGIEKAGEKEKVGLIGEGPVVKEDGTFDSTGNGWYWKLWYTLDKVAGTDFCGLKED</sequence>
<feature type="compositionally biased region" description="Low complexity" evidence="1">
    <location>
        <begin position="44"/>
        <end position="69"/>
    </location>
</feature>
<organism evidence="2 3">
    <name type="scientific">Knufia fluminis</name>
    <dbReference type="NCBI Taxonomy" id="191047"/>
    <lineage>
        <taxon>Eukaryota</taxon>
        <taxon>Fungi</taxon>
        <taxon>Dikarya</taxon>
        <taxon>Ascomycota</taxon>
        <taxon>Pezizomycotina</taxon>
        <taxon>Eurotiomycetes</taxon>
        <taxon>Chaetothyriomycetidae</taxon>
        <taxon>Chaetothyriales</taxon>
        <taxon>Trichomeriaceae</taxon>
        <taxon>Knufia</taxon>
    </lineage>
</organism>
<dbReference type="EMBL" id="JAKLMC020000010">
    <property type="protein sequence ID" value="KAK5953703.1"/>
    <property type="molecule type" value="Genomic_DNA"/>
</dbReference>
<evidence type="ECO:0000313" key="2">
    <source>
        <dbReference type="EMBL" id="KAK5953703.1"/>
    </source>
</evidence>
<protein>
    <submittedName>
        <fullName evidence="2">Uncharacterized protein</fullName>
    </submittedName>
</protein>
<dbReference type="Gene3D" id="3.30.70.330">
    <property type="match status" value="1"/>
</dbReference>
<evidence type="ECO:0000313" key="3">
    <source>
        <dbReference type="Proteomes" id="UP001316803"/>
    </source>
</evidence>
<keyword evidence="3" id="KW-1185">Reference proteome</keyword>
<feature type="compositionally biased region" description="Basic and acidic residues" evidence="1">
    <location>
        <begin position="1"/>
        <end position="18"/>
    </location>
</feature>
<feature type="region of interest" description="Disordered" evidence="1">
    <location>
        <begin position="280"/>
        <end position="362"/>
    </location>
</feature>
<reference evidence="2 3" key="1">
    <citation type="submission" date="2022-12" db="EMBL/GenBank/DDBJ databases">
        <title>Genomic features and morphological characterization of a novel Knufia sp. strain isolated from spacecraft assembly facility.</title>
        <authorList>
            <person name="Teixeira M."/>
            <person name="Chander A.M."/>
            <person name="Stajich J.E."/>
            <person name="Venkateswaran K."/>
        </authorList>
    </citation>
    <scope>NUCLEOTIDE SEQUENCE [LARGE SCALE GENOMIC DNA]</scope>
    <source>
        <strain evidence="2 3">FJI-L2-BK-P2</strain>
    </source>
</reference>
<evidence type="ECO:0000256" key="1">
    <source>
        <dbReference type="SAM" id="MobiDB-lite"/>
    </source>
</evidence>
<comment type="caution">
    <text evidence="2">The sequence shown here is derived from an EMBL/GenBank/DDBJ whole genome shotgun (WGS) entry which is preliminary data.</text>
</comment>
<feature type="region of interest" description="Disordered" evidence="1">
    <location>
        <begin position="1"/>
        <end position="77"/>
    </location>
</feature>